<dbReference type="SUPFAM" id="SSF88874">
    <property type="entry name" value="Receptor-binding domain of short tail fibre protein gp12"/>
    <property type="match status" value="1"/>
</dbReference>
<evidence type="ECO:0000313" key="2">
    <source>
        <dbReference type="EMBL" id="AAT36776.1"/>
    </source>
</evidence>
<feature type="compositionally biased region" description="Low complexity" evidence="1">
    <location>
        <begin position="767"/>
        <end position="787"/>
    </location>
</feature>
<feature type="compositionally biased region" description="Low complexity" evidence="1">
    <location>
        <begin position="1124"/>
        <end position="1134"/>
    </location>
</feature>
<feature type="compositionally biased region" description="Polar residues" evidence="1">
    <location>
        <begin position="825"/>
        <end position="851"/>
    </location>
</feature>
<gene>
    <name evidence="2" type="primary">pas28</name>
</gene>
<dbReference type="GeneID" id="2846161"/>
<proteinExistence type="predicted"/>
<feature type="region of interest" description="Disordered" evidence="1">
    <location>
        <begin position="756"/>
        <end position="794"/>
    </location>
</feature>
<sequence length="1291" mass="133968">MGTITTLRPSSTSSGVGWTPSTGTLHGVTSDDNDATYATWGGDGSPLILATPPDAPPVGERRHQVRLRARGEDGDAWWAVRLSSGALVAGAAAQFTASPGTVTGSWGFGAPADGSTVLFTYVTGQSAGVRIEELYLDVDSREAPTFTPQTLDGSGAVTATISDTAQPTLRASAIDLDDLNARQYRYWVTLNGAIVWDTGVTSGTATARQTTALDNGTYVAHFQVWSTLGQNTAYASAEETVVFTVQVGQVAKPGNPTVDVVDGTPFYTIEGCAPFVDELDGGVGYIEIQRVDCPVGGYLSLTGSGDSHASAPDPGLAVNAARVSGDFDTSVSGWAPTGGTLTHSDLYEHEGHGSALLTVAGSPAQTYVRPDGIGNSALVTPGRTYRTTFWLYAPVAIASVTAAIDWFDAGVGYLSGVYESSSIAAGTWTFFEAEGVAPVDAVYGNYGPTIIDVDGTEVYVTQVTFDDITAPVDLEVVMKVGRDDGWLPSQEETLASHYLTTGDQRAWRLSLGETGYLEFGWSEDGTSALEFATATDKVPVDPYGNAWVRLRFLADSGGAALTEFATREDEDSPWVAVGEPIVGSGPRPLFASTADYIVGAYMAATPLNRWTGRVYSAEIRSAPDGQLMLNPVFTNHLSGTTEFEDGQGNLWTVHSPASIYSPTSTVSVAMLGPLASDECASYVDFTLPRSGVGLTCDHAPEPCCSYYRARTIGREDGDLRISDWSDTYDPGIPSGIIVMWPGTDASLPEGWERTTALDGRYPKGVPDDTTQPGTTGGAATHSHTTPGHTHDTSHLHTVTGATSAATGTFASSDGAVGTTVALNTHTHTRPSTNSATVVSGSASPGTNTASNDPARAEVIFMESDGSPLGLPDGALALTLDVALSGWADSSLGNTGGRFIKGAPAAGDGGTTAGSSVASHTHDIDAHGHTGTSHGHTSNPTNSFASNRSVFAGPTTGMWATSHTHPITVGSATSAALNSGSGGTSGASGQLNPPFRQLRLQENISGGVSLPVGLICLWRGSLGSIPDNWELCDGTDGKPDMFGLYPRATTDGPTVGATGGSLDPHTHTSPNHNHTTAGHAHTETIGSAAAPTAALSNTAGVTIVTGTHTHTAGNTDSTTPTVAQSTSGTLSSTTTEPPFEEVAFIQMTSEPGPPPDPTAFCLTWDDGVHLIRTTGPDGPMWAPIKGRFEWDVNRPFTAATGVNGARFVTSAPPGGRNLAMSAAVESEEELAELRRVLARPLVLISPSDANEVWAAPVQESVRIIKVGRIRQVTAKFIGTGPEPAPQLADVGV</sequence>
<feature type="region of interest" description="Disordered" evidence="1">
    <location>
        <begin position="1108"/>
        <end position="1134"/>
    </location>
</feature>
<keyword evidence="3" id="KW-1185">Reference proteome</keyword>
<feature type="compositionally biased region" description="Polar residues" evidence="1">
    <location>
        <begin position="1112"/>
        <end position="1123"/>
    </location>
</feature>
<feature type="region of interest" description="Disordered" evidence="1">
    <location>
        <begin position="1"/>
        <end position="30"/>
    </location>
</feature>
<organism evidence="2 3">
    <name type="scientific">Actinoplanes phage phiAsp2</name>
    <dbReference type="NCBI Taxonomy" id="279303"/>
    <lineage>
        <taxon>Viruses</taxon>
        <taxon>Duplodnaviria</taxon>
        <taxon>Heunggongvirae</taxon>
        <taxon>Uroviricota</taxon>
        <taxon>Caudoviricetes</taxon>
        <taxon>Aspduovirus</taxon>
        <taxon>Aspduovirus Asp2</taxon>
    </lineage>
</organism>
<name>Q6J803_9CAUD</name>
<feature type="region of interest" description="Disordered" evidence="1">
    <location>
        <begin position="906"/>
        <end position="939"/>
    </location>
</feature>
<feature type="compositionally biased region" description="Low complexity" evidence="1">
    <location>
        <begin position="928"/>
        <end position="937"/>
    </location>
</feature>
<dbReference type="Gene3D" id="2.60.120.260">
    <property type="entry name" value="Galactose-binding domain-like"/>
    <property type="match status" value="1"/>
</dbReference>
<protein>
    <submittedName>
        <fullName evidence="2">Pas28</fullName>
    </submittedName>
</protein>
<evidence type="ECO:0000313" key="3">
    <source>
        <dbReference type="Proteomes" id="UP000001245"/>
    </source>
</evidence>
<accession>Q6J803</accession>
<dbReference type="Proteomes" id="UP000001245">
    <property type="component" value="Segment"/>
</dbReference>
<dbReference type="RefSeq" id="YP_024814.1">
    <property type="nucleotide sequence ID" value="NC_005885.1"/>
</dbReference>
<feature type="compositionally biased region" description="Polar residues" evidence="1">
    <location>
        <begin position="1"/>
        <end position="24"/>
    </location>
</feature>
<dbReference type="EMBL" id="AY576796">
    <property type="protein sequence ID" value="AAT36776.1"/>
    <property type="molecule type" value="Genomic_DNA"/>
</dbReference>
<dbReference type="KEGG" id="vg:2846161"/>
<evidence type="ECO:0000256" key="1">
    <source>
        <dbReference type="SAM" id="MobiDB-lite"/>
    </source>
</evidence>
<reference evidence="2 3" key="1">
    <citation type="journal article" date="2004" name="Virus Genes">
        <title>The genome of phiAsp2, an actinoplanes infecting phage.</title>
        <authorList>
            <person name="Jarling M."/>
            <person name="Bartkowiak K."/>
            <person name="Pape H."/>
            <person name="Meinhardt F."/>
        </authorList>
    </citation>
    <scope>NUCLEOTIDE SEQUENCE</scope>
</reference>
<feature type="region of interest" description="Disordered" evidence="1">
    <location>
        <begin position="825"/>
        <end position="853"/>
    </location>
</feature>